<proteinExistence type="predicted"/>
<dbReference type="AlphaFoldDB" id="A0A8J9VI39"/>
<accession>A0A8J9VI39</accession>
<organism evidence="1 2">
    <name type="scientific">Brenthis ino</name>
    <name type="common">lesser marbled fritillary</name>
    <dbReference type="NCBI Taxonomy" id="405034"/>
    <lineage>
        <taxon>Eukaryota</taxon>
        <taxon>Metazoa</taxon>
        <taxon>Ecdysozoa</taxon>
        <taxon>Arthropoda</taxon>
        <taxon>Hexapoda</taxon>
        <taxon>Insecta</taxon>
        <taxon>Pterygota</taxon>
        <taxon>Neoptera</taxon>
        <taxon>Endopterygota</taxon>
        <taxon>Lepidoptera</taxon>
        <taxon>Glossata</taxon>
        <taxon>Ditrysia</taxon>
        <taxon>Papilionoidea</taxon>
        <taxon>Nymphalidae</taxon>
        <taxon>Heliconiinae</taxon>
        <taxon>Argynnini</taxon>
        <taxon>Brenthis</taxon>
    </lineage>
</organism>
<evidence type="ECO:0000313" key="2">
    <source>
        <dbReference type="Proteomes" id="UP000838878"/>
    </source>
</evidence>
<gene>
    <name evidence="1" type="ORF">BINO364_LOCUS6126</name>
</gene>
<name>A0A8J9VI39_9NEOP</name>
<reference evidence="1" key="1">
    <citation type="submission" date="2021-12" db="EMBL/GenBank/DDBJ databases">
        <authorList>
            <person name="Martin H S."/>
        </authorList>
    </citation>
    <scope>NUCLEOTIDE SEQUENCE</scope>
</reference>
<dbReference type="OrthoDB" id="10613936at2759"/>
<protein>
    <submittedName>
        <fullName evidence="1">Uncharacterized protein</fullName>
    </submittedName>
</protein>
<evidence type="ECO:0000313" key="1">
    <source>
        <dbReference type="EMBL" id="CAH0719830.1"/>
    </source>
</evidence>
<keyword evidence="2" id="KW-1185">Reference proteome</keyword>
<dbReference type="EMBL" id="OV170234">
    <property type="protein sequence ID" value="CAH0719830.1"/>
    <property type="molecule type" value="Genomic_DNA"/>
</dbReference>
<dbReference type="Proteomes" id="UP000838878">
    <property type="component" value="Chromosome 14"/>
</dbReference>
<feature type="non-terminal residue" evidence="1">
    <location>
        <position position="102"/>
    </location>
</feature>
<sequence length="102" mass="11159">MNYCTFCRKSDPLKRLSSGEITGPVTRNHKIFKTVGRVEDEPGPSHSERLANLTLCIECSRRKLLQPPFHARKLVGGSLSNYTGFAIAIFVLDGAKVIIGAG</sequence>